<dbReference type="AlphaFoldDB" id="A0A1Q9C2N3"/>
<dbReference type="OrthoDB" id="10276582at2759"/>
<reference evidence="1 2" key="1">
    <citation type="submission" date="2016-02" db="EMBL/GenBank/DDBJ databases">
        <title>Genome analysis of coral dinoflagellate symbionts highlights evolutionary adaptations to a symbiotic lifestyle.</title>
        <authorList>
            <person name="Aranda M."/>
            <person name="Li Y."/>
            <person name="Liew Y.J."/>
            <person name="Baumgarten S."/>
            <person name="Simakov O."/>
            <person name="Wilson M."/>
            <person name="Piel J."/>
            <person name="Ashoor H."/>
            <person name="Bougouffa S."/>
            <person name="Bajic V.B."/>
            <person name="Ryu T."/>
            <person name="Ravasi T."/>
            <person name="Bayer T."/>
            <person name="Micklem G."/>
            <person name="Kim H."/>
            <person name="Bhak J."/>
            <person name="Lajeunesse T.C."/>
            <person name="Voolstra C.R."/>
        </authorList>
    </citation>
    <scope>NUCLEOTIDE SEQUENCE [LARGE SCALE GENOMIC DNA]</scope>
    <source>
        <strain evidence="1 2">CCMP2467</strain>
    </source>
</reference>
<gene>
    <name evidence="1" type="ORF">AK812_SmicGene42801</name>
</gene>
<comment type="caution">
    <text evidence="1">The sequence shown here is derived from an EMBL/GenBank/DDBJ whole genome shotgun (WGS) entry which is preliminary data.</text>
</comment>
<evidence type="ECO:0000313" key="1">
    <source>
        <dbReference type="EMBL" id="OLP77172.1"/>
    </source>
</evidence>
<protein>
    <submittedName>
        <fullName evidence="1">Uncharacterized protein</fullName>
    </submittedName>
</protein>
<dbReference type="Proteomes" id="UP000186817">
    <property type="component" value="Unassembled WGS sequence"/>
</dbReference>
<accession>A0A1Q9C2N3</accession>
<organism evidence="1 2">
    <name type="scientific">Symbiodinium microadriaticum</name>
    <name type="common">Dinoflagellate</name>
    <name type="synonym">Zooxanthella microadriatica</name>
    <dbReference type="NCBI Taxonomy" id="2951"/>
    <lineage>
        <taxon>Eukaryota</taxon>
        <taxon>Sar</taxon>
        <taxon>Alveolata</taxon>
        <taxon>Dinophyceae</taxon>
        <taxon>Suessiales</taxon>
        <taxon>Symbiodiniaceae</taxon>
        <taxon>Symbiodinium</taxon>
    </lineage>
</organism>
<keyword evidence="2" id="KW-1185">Reference proteome</keyword>
<proteinExistence type="predicted"/>
<evidence type="ECO:0000313" key="2">
    <source>
        <dbReference type="Proteomes" id="UP000186817"/>
    </source>
</evidence>
<sequence length="158" mass="17823">MRVATWRKAFALTAVAAAWKSVRESTDEQAALACLQTEVLDEMTDLWIDARVQRPTGELSSGRRRAAAMVVDRLDLEAFIHQGCKAFRWFVKQAELSWRVRVAGPTAKRERCYARPLLGDSRQGNVSQGKDGKRLCTDYNLGRCHVTLRAEPDKCVVE</sequence>
<dbReference type="EMBL" id="LSRX01001830">
    <property type="protein sequence ID" value="OLP77172.1"/>
    <property type="molecule type" value="Genomic_DNA"/>
</dbReference>
<name>A0A1Q9C2N3_SYMMI</name>